<reference evidence="1 2" key="1">
    <citation type="submission" date="2015-05" db="EMBL/GenBank/DDBJ databases">
        <title>Genome sequencing and analysis of members of genus Stenotrophomonas.</title>
        <authorList>
            <person name="Patil P.P."/>
            <person name="Midha S."/>
            <person name="Patil P.B."/>
        </authorList>
    </citation>
    <scope>NUCLEOTIDE SEQUENCE [LARGE SCALE GENOMIC DNA]</scope>
    <source>
        <strain evidence="1 2">DSM 18929</strain>
    </source>
</reference>
<evidence type="ECO:0000313" key="1">
    <source>
        <dbReference type="EMBL" id="KRG63902.1"/>
    </source>
</evidence>
<sequence length="202" mass="21396">MGGGSDGATNRATQAENLKQANIGRNVGLVNQVYGGAQREADINDFLEASRSFYRQNLDKQKATADRSLKFAMARNGQTGGSASIDANRQLGQDFQQGVLAADRLAQRAVGGLRDADEQSRMNMISLAQSGADMTTGGTRAAQQLQANLAGANANLTTDALGDVFGGLSKVYETSRNTAAERRGNRDIYNLLYTPGFGQGGR</sequence>
<dbReference type="PATRIC" id="fig|405444.3.peg.1016"/>
<organism evidence="1 2">
    <name type="scientific">Stenotrophomonas humi</name>
    <dbReference type="NCBI Taxonomy" id="405444"/>
    <lineage>
        <taxon>Bacteria</taxon>
        <taxon>Pseudomonadati</taxon>
        <taxon>Pseudomonadota</taxon>
        <taxon>Gammaproteobacteria</taxon>
        <taxon>Lysobacterales</taxon>
        <taxon>Lysobacteraceae</taxon>
        <taxon>Stenotrophomonas</taxon>
    </lineage>
</organism>
<keyword evidence="2" id="KW-1185">Reference proteome</keyword>
<name>A0A0R0CCC0_9GAMM</name>
<evidence type="ECO:0000313" key="2">
    <source>
        <dbReference type="Proteomes" id="UP000050864"/>
    </source>
</evidence>
<dbReference type="RefSeq" id="WP_057633651.1">
    <property type="nucleotide sequence ID" value="NZ_LDJI01000019.1"/>
</dbReference>
<proteinExistence type="predicted"/>
<dbReference type="AlphaFoldDB" id="A0A0R0CCC0"/>
<dbReference type="Proteomes" id="UP000050864">
    <property type="component" value="Unassembled WGS sequence"/>
</dbReference>
<dbReference type="EMBL" id="LDJI01000019">
    <property type="protein sequence ID" value="KRG63902.1"/>
    <property type="molecule type" value="Genomic_DNA"/>
</dbReference>
<gene>
    <name evidence="1" type="ORF">ABB26_09985</name>
</gene>
<accession>A0A0R0CCC0</accession>
<comment type="caution">
    <text evidence="1">The sequence shown here is derived from an EMBL/GenBank/DDBJ whole genome shotgun (WGS) entry which is preliminary data.</text>
</comment>
<dbReference type="OrthoDB" id="6052884at2"/>
<dbReference type="STRING" id="405444.ABB26_09985"/>
<protein>
    <submittedName>
        <fullName evidence="1">Uncharacterized protein</fullName>
    </submittedName>
</protein>